<name>B9T8R7_RICCO</name>
<organism evidence="1 2">
    <name type="scientific">Ricinus communis</name>
    <name type="common">Castor bean</name>
    <dbReference type="NCBI Taxonomy" id="3988"/>
    <lineage>
        <taxon>Eukaryota</taxon>
        <taxon>Viridiplantae</taxon>
        <taxon>Streptophyta</taxon>
        <taxon>Embryophyta</taxon>
        <taxon>Tracheophyta</taxon>
        <taxon>Spermatophyta</taxon>
        <taxon>Magnoliopsida</taxon>
        <taxon>eudicotyledons</taxon>
        <taxon>Gunneridae</taxon>
        <taxon>Pentapetalae</taxon>
        <taxon>rosids</taxon>
        <taxon>fabids</taxon>
        <taxon>Malpighiales</taxon>
        <taxon>Euphorbiaceae</taxon>
        <taxon>Acalyphoideae</taxon>
        <taxon>Acalypheae</taxon>
        <taxon>Ricinus</taxon>
    </lineage>
</organism>
<protein>
    <submittedName>
        <fullName evidence="1">Uncharacterized protein</fullName>
    </submittedName>
</protein>
<proteinExistence type="predicted"/>
<evidence type="ECO:0000313" key="2">
    <source>
        <dbReference type="Proteomes" id="UP000008311"/>
    </source>
</evidence>
<dbReference type="InParanoid" id="B9T8R7"/>
<dbReference type="AlphaFoldDB" id="B9T8R7"/>
<sequence length="361" mass="39142">MNGVGGGLATRVRSDIDAASIAFGHNGHQLRPHPSCERFRIDVFRIDGRARDQASEIGSAREFRAGFGAVRRSAFPNFKMIGVALNDRLDEHLSAGLARHDEGRCERNIHVSVRRVRAFDGPSPQPRNDSGLAAAEICGKLDVRVKVGQANRGLAVNPGAVSPDVLREPRCARPILREIRLPAAFARGPDRRPPSESRRNLDHCLVDQGRNGVEVGGEAGQPQTLGFQGDRPAAGEGVVQFRQAIGVEELLGFRVVAIQFAGFPPAVDYLLPGLPKHVFVGGVLPLDQLAHDLEEALAFNLRLFLVHPAAKRALVAGVVHHLSENDRTCGRQRTSRPPQMEGRGVPVPHRLLVHGGQIDIV</sequence>
<dbReference type="Proteomes" id="UP000008311">
    <property type="component" value="Unassembled WGS sequence"/>
</dbReference>
<evidence type="ECO:0000313" key="1">
    <source>
        <dbReference type="EMBL" id="EEF27750.1"/>
    </source>
</evidence>
<accession>B9T8R7</accession>
<reference evidence="2" key="1">
    <citation type="journal article" date="2010" name="Nat. Biotechnol.">
        <title>Draft genome sequence of the oilseed species Ricinus communis.</title>
        <authorList>
            <person name="Chan A.P."/>
            <person name="Crabtree J."/>
            <person name="Zhao Q."/>
            <person name="Lorenzi H."/>
            <person name="Orvis J."/>
            <person name="Puiu D."/>
            <person name="Melake-Berhan A."/>
            <person name="Jones K.M."/>
            <person name="Redman J."/>
            <person name="Chen G."/>
            <person name="Cahoon E.B."/>
            <person name="Gedil M."/>
            <person name="Stanke M."/>
            <person name="Haas B.J."/>
            <person name="Wortman J.R."/>
            <person name="Fraser-Liggett C.M."/>
            <person name="Ravel J."/>
            <person name="Rabinowicz P.D."/>
        </authorList>
    </citation>
    <scope>NUCLEOTIDE SEQUENCE [LARGE SCALE GENOMIC DNA]</scope>
    <source>
        <strain evidence="2">cv. Hale</strain>
    </source>
</reference>
<dbReference type="EMBL" id="EQ975164">
    <property type="protein sequence ID" value="EEF27750.1"/>
    <property type="molecule type" value="Genomic_DNA"/>
</dbReference>
<keyword evidence="2" id="KW-1185">Reference proteome</keyword>
<gene>
    <name evidence="1" type="ORF">RCOM_0355150</name>
</gene>